<keyword evidence="1" id="KW-1133">Transmembrane helix</keyword>
<evidence type="ECO:0000313" key="3">
    <source>
        <dbReference type="EMBL" id="GFZ17169.1"/>
    </source>
</evidence>
<dbReference type="AlphaFoldDB" id="A0A7J0H284"/>
<feature type="transmembrane region" description="Helical" evidence="1">
    <location>
        <begin position="192"/>
        <end position="212"/>
    </location>
</feature>
<dbReference type="PROSITE" id="PS50878">
    <property type="entry name" value="RT_POL"/>
    <property type="match status" value="1"/>
</dbReference>
<reference evidence="3 4" key="1">
    <citation type="submission" date="2019-07" db="EMBL/GenBank/DDBJ databases">
        <title>De Novo Assembly of kiwifruit Actinidia rufa.</title>
        <authorList>
            <person name="Sugita-Konishi S."/>
            <person name="Sato K."/>
            <person name="Mori E."/>
            <person name="Abe Y."/>
            <person name="Kisaki G."/>
            <person name="Hamano K."/>
            <person name="Suezawa K."/>
            <person name="Otani M."/>
            <person name="Fukuda T."/>
            <person name="Manabe T."/>
            <person name="Gomi K."/>
            <person name="Tabuchi M."/>
            <person name="Akimitsu K."/>
            <person name="Kataoka I."/>
        </authorList>
    </citation>
    <scope>NUCLEOTIDE SEQUENCE [LARGE SCALE GENOMIC DNA]</scope>
    <source>
        <strain evidence="4">cv. Fuchu</strain>
    </source>
</reference>
<dbReference type="InterPro" id="IPR043502">
    <property type="entry name" value="DNA/RNA_pol_sf"/>
</dbReference>
<evidence type="ECO:0000259" key="2">
    <source>
        <dbReference type="PROSITE" id="PS50878"/>
    </source>
</evidence>
<evidence type="ECO:0000256" key="1">
    <source>
        <dbReference type="SAM" id="Phobius"/>
    </source>
</evidence>
<keyword evidence="1" id="KW-0472">Membrane</keyword>
<comment type="caution">
    <text evidence="3">The sequence shown here is derived from an EMBL/GenBank/DDBJ whole genome shotgun (WGS) entry which is preliminary data.</text>
</comment>
<dbReference type="PANTHER" id="PTHR33116:SF78">
    <property type="entry name" value="OS12G0587133 PROTEIN"/>
    <property type="match status" value="1"/>
</dbReference>
<feature type="domain" description="Reverse transcriptase" evidence="2">
    <location>
        <begin position="1"/>
        <end position="163"/>
    </location>
</feature>
<accession>A0A7J0H284</accession>
<name>A0A7J0H284_9ERIC</name>
<sequence length="234" mass="26544">MMELMHFPQKWRHWIQECLSSARVSVLVNGSPCEEFQMQKGIRQGDPMSPYLFIIVAEGLNWLLKNAELLGSFSGLKMGINGLVVTHLQFADDTLIFCQPNLAELVSIKNVLRRFEHISGLKINYQKSVMSGVGMEATEMQPLADALNCQIQMLPIKYLGLPLGANPKLKSTWKPVVDKIKFRLSSWKRRQLSFGGRIVLIKAVLLSLPLYYMSIFKMPEGVIKSIDSIQSRFL</sequence>
<protein>
    <recommendedName>
        <fullName evidence="2">Reverse transcriptase domain-containing protein</fullName>
    </recommendedName>
</protein>
<gene>
    <name evidence="3" type="ORF">Acr_26g0004390</name>
</gene>
<dbReference type="Pfam" id="PF00078">
    <property type="entry name" value="RVT_1"/>
    <property type="match status" value="1"/>
</dbReference>
<evidence type="ECO:0000313" key="4">
    <source>
        <dbReference type="Proteomes" id="UP000585474"/>
    </source>
</evidence>
<dbReference type="Proteomes" id="UP000585474">
    <property type="component" value="Unassembled WGS sequence"/>
</dbReference>
<dbReference type="InterPro" id="IPR000477">
    <property type="entry name" value="RT_dom"/>
</dbReference>
<organism evidence="3 4">
    <name type="scientific">Actinidia rufa</name>
    <dbReference type="NCBI Taxonomy" id="165716"/>
    <lineage>
        <taxon>Eukaryota</taxon>
        <taxon>Viridiplantae</taxon>
        <taxon>Streptophyta</taxon>
        <taxon>Embryophyta</taxon>
        <taxon>Tracheophyta</taxon>
        <taxon>Spermatophyta</taxon>
        <taxon>Magnoliopsida</taxon>
        <taxon>eudicotyledons</taxon>
        <taxon>Gunneridae</taxon>
        <taxon>Pentapetalae</taxon>
        <taxon>asterids</taxon>
        <taxon>Ericales</taxon>
        <taxon>Actinidiaceae</taxon>
        <taxon>Actinidia</taxon>
    </lineage>
</organism>
<keyword evidence="4" id="KW-1185">Reference proteome</keyword>
<dbReference type="OrthoDB" id="1932527at2759"/>
<proteinExistence type="predicted"/>
<dbReference type="PANTHER" id="PTHR33116">
    <property type="entry name" value="REVERSE TRANSCRIPTASE ZINC-BINDING DOMAIN-CONTAINING PROTEIN-RELATED-RELATED"/>
    <property type="match status" value="1"/>
</dbReference>
<dbReference type="SUPFAM" id="SSF56672">
    <property type="entry name" value="DNA/RNA polymerases"/>
    <property type="match status" value="1"/>
</dbReference>
<dbReference type="EMBL" id="BJWL01000026">
    <property type="protein sequence ID" value="GFZ17169.1"/>
    <property type="molecule type" value="Genomic_DNA"/>
</dbReference>
<keyword evidence="1" id="KW-0812">Transmembrane</keyword>